<dbReference type="AlphaFoldDB" id="G7VXY0"/>
<feature type="binding site" evidence="6">
    <location>
        <position position="86"/>
    </location>
    <ligand>
        <name>Mg(2+)</name>
        <dbReference type="ChEBI" id="CHEBI:18420"/>
        <note>ligand shared between all trimeric partners</note>
    </ligand>
</feature>
<dbReference type="HOGENOM" id="CLU_152490_1_1_9"/>
<evidence type="ECO:0000256" key="7">
    <source>
        <dbReference type="PROSITE-ProRule" id="PRU00418"/>
    </source>
</evidence>
<dbReference type="eggNOG" id="COG1447">
    <property type="taxonomic scope" value="Bacteria"/>
</dbReference>
<feature type="active site" description="Tele-phosphohistidine intermediate" evidence="5">
    <location>
        <position position="83"/>
    </location>
</feature>
<dbReference type="STRING" id="985665.HPL003_01870"/>
<dbReference type="Proteomes" id="UP000005876">
    <property type="component" value="Chromosome"/>
</dbReference>
<gene>
    <name evidence="8" type="ordered locus">HPL003_01870</name>
</gene>
<dbReference type="InterPro" id="IPR036542">
    <property type="entry name" value="PTS_IIA_lac/cel_sf"/>
</dbReference>
<dbReference type="Pfam" id="PF02255">
    <property type="entry name" value="PTS_IIA"/>
    <property type="match status" value="1"/>
</dbReference>
<keyword evidence="3" id="KW-0808">Transferase</keyword>
<evidence type="ECO:0000313" key="9">
    <source>
        <dbReference type="Proteomes" id="UP000005876"/>
    </source>
</evidence>
<keyword evidence="2" id="KW-0762">Sugar transport</keyword>
<dbReference type="GO" id="GO:0046872">
    <property type="term" value="F:metal ion binding"/>
    <property type="evidence" value="ECO:0007669"/>
    <property type="project" value="UniProtKB-KW"/>
</dbReference>
<keyword evidence="6" id="KW-0460">Magnesium</keyword>
<keyword evidence="4" id="KW-0598">Phosphotransferase system</keyword>
<name>G7VXY0_PAETH</name>
<dbReference type="GO" id="GO:0016740">
    <property type="term" value="F:transferase activity"/>
    <property type="evidence" value="ECO:0007669"/>
    <property type="project" value="UniProtKB-KW"/>
</dbReference>
<evidence type="ECO:0000256" key="1">
    <source>
        <dbReference type="ARBA" id="ARBA00022448"/>
    </source>
</evidence>
<keyword evidence="1" id="KW-0813">Transport</keyword>
<dbReference type="Gene3D" id="1.20.58.80">
    <property type="entry name" value="Phosphotransferase system, lactose/cellobiose-type IIA subunit"/>
    <property type="match status" value="1"/>
</dbReference>
<reference evidence="8 9" key="3">
    <citation type="journal article" date="2012" name="J. Bacteriol.">
        <title>Genome Sequence of Paenibacillus terrae HPL-003, a Xylanase-Producing Bacterium Isolated from Soil Found in Forest Residue.</title>
        <authorList>
            <person name="Shin S.H."/>
            <person name="Kim S."/>
            <person name="Kim J.Y."/>
            <person name="Song H.Y."/>
            <person name="Cho S.J."/>
            <person name="Kim D.R."/>
            <person name="Lee K.I."/>
            <person name="Lim H.K."/>
            <person name="Park N.J."/>
            <person name="Hwang I.T."/>
            <person name="Yang K.S."/>
        </authorList>
    </citation>
    <scope>NUCLEOTIDE SEQUENCE [LARGE SCALE GENOMIC DNA]</scope>
    <source>
        <strain evidence="8 9">HPL-003</strain>
    </source>
</reference>
<proteinExistence type="predicted"/>
<feature type="modified residue" description="Phosphohistidine; by HPr" evidence="7">
    <location>
        <position position="83"/>
    </location>
</feature>
<evidence type="ECO:0000256" key="4">
    <source>
        <dbReference type="ARBA" id="ARBA00022683"/>
    </source>
</evidence>
<dbReference type="PROSITE" id="PS51095">
    <property type="entry name" value="PTS_EIIA_TYPE_3"/>
    <property type="match status" value="1"/>
</dbReference>
<evidence type="ECO:0000256" key="3">
    <source>
        <dbReference type="ARBA" id="ARBA00022679"/>
    </source>
</evidence>
<accession>G7VXY0</accession>
<reference evidence="9" key="1">
    <citation type="submission" date="2011-11" db="EMBL/GenBank/DDBJ databases">
        <title>Complete sequence of Paenibacillus terrae HPL-003.</title>
        <authorList>
            <person name="Shin S.H."/>
            <person name="Kim S."/>
            <person name="Kim J.Y."/>
        </authorList>
    </citation>
    <scope>NUCLEOTIDE SEQUENCE [LARGE SCALE GENOMIC DNA]</scope>
    <source>
        <strain evidence="9">HPL-003</strain>
    </source>
</reference>
<dbReference type="InterPro" id="IPR003188">
    <property type="entry name" value="PTS_IIA_lac/cel"/>
</dbReference>
<dbReference type="GO" id="GO:0009401">
    <property type="term" value="P:phosphoenolpyruvate-dependent sugar phosphotransferase system"/>
    <property type="evidence" value="ECO:0007669"/>
    <property type="project" value="UniProtKB-KW"/>
</dbReference>
<dbReference type="PANTHER" id="PTHR34382">
    <property type="entry name" value="PTS SYSTEM N,N'-DIACETYLCHITOBIOSE-SPECIFIC EIIA COMPONENT"/>
    <property type="match status" value="1"/>
</dbReference>
<dbReference type="RefSeq" id="WP_014277941.1">
    <property type="nucleotide sequence ID" value="NC_016641.1"/>
</dbReference>
<evidence type="ECO:0000256" key="2">
    <source>
        <dbReference type="ARBA" id="ARBA00022597"/>
    </source>
</evidence>
<dbReference type="OrthoDB" id="350602at2"/>
<dbReference type="PANTHER" id="PTHR34382:SF7">
    <property type="entry name" value="PTS SYSTEM N,N'-DIACETYLCHITOBIOSE-SPECIFIC EIIA COMPONENT"/>
    <property type="match status" value="1"/>
</dbReference>
<evidence type="ECO:0000313" key="8">
    <source>
        <dbReference type="EMBL" id="AET57158.1"/>
    </source>
</evidence>
<evidence type="ECO:0000256" key="6">
    <source>
        <dbReference type="PIRSR" id="PIRSR000699-2"/>
    </source>
</evidence>
<sequence>MNNELEKREEIAKVAMQIIMNASDAKADALNALKSLRSFDFEAPAELLKKAHTKIVLAHKAQTNLVQNEASGETYENSLLFNHAQDTLMTAKMQIEISEELCALVRALFNKIESK</sequence>
<dbReference type="PIRSF" id="PIRSF000699">
    <property type="entry name" value="PTS_IILac_III"/>
    <property type="match status" value="1"/>
</dbReference>
<protein>
    <submittedName>
        <fullName evidence="8">PTS system transporter subunit IIA</fullName>
    </submittedName>
</protein>
<keyword evidence="6" id="KW-0479">Metal-binding</keyword>
<reference key="2">
    <citation type="submission" date="2011-11" db="EMBL/GenBank/DDBJ databases">
        <authorList>
            <person name="Shin S.H."/>
            <person name="Kim S."/>
            <person name="Kim J.Y."/>
        </authorList>
    </citation>
    <scope>NUCLEOTIDE SEQUENCE</scope>
    <source>
        <strain>HPL-003</strain>
    </source>
</reference>
<dbReference type="KEGG" id="pta:HPL003_01870"/>
<evidence type="ECO:0000256" key="5">
    <source>
        <dbReference type="PIRSR" id="PIRSR000699-1"/>
    </source>
</evidence>
<comment type="cofactor">
    <cofactor evidence="6">
        <name>Mg(2+)</name>
        <dbReference type="ChEBI" id="CHEBI:18420"/>
    </cofactor>
    <text evidence="6">Binds 1 Mg(2+) ion per trimer.</text>
</comment>
<dbReference type="EMBL" id="CP003107">
    <property type="protein sequence ID" value="AET57158.1"/>
    <property type="molecule type" value="Genomic_DNA"/>
</dbReference>
<organism evidence="8 9">
    <name type="scientific">Paenibacillus terrae (strain HPL-003)</name>
    <dbReference type="NCBI Taxonomy" id="985665"/>
    <lineage>
        <taxon>Bacteria</taxon>
        <taxon>Bacillati</taxon>
        <taxon>Bacillota</taxon>
        <taxon>Bacilli</taxon>
        <taxon>Bacillales</taxon>
        <taxon>Paenibacillaceae</taxon>
        <taxon>Paenibacillus</taxon>
    </lineage>
</organism>
<dbReference type="SUPFAM" id="SSF46973">
    <property type="entry name" value="Enzyme IIa from lactose specific PTS, IIa-lac"/>
    <property type="match status" value="1"/>
</dbReference>